<evidence type="ECO:0000259" key="3">
    <source>
        <dbReference type="PROSITE" id="PS50033"/>
    </source>
</evidence>
<dbReference type="Proteomes" id="UP000682877">
    <property type="component" value="Chromosome 6"/>
</dbReference>
<feature type="region of interest" description="Disordered" evidence="2">
    <location>
        <begin position="1"/>
        <end position="23"/>
    </location>
</feature>
<evidence type="ECO:0000256" key="2">
    <source>
        <dbReference type="SAM" id="MobiDB-lite"/>
    </source>
</evidence>
<proteinExistence type="predicted"/>
<keyword evidence="5" id="KW-1185">Reference proteome</keyword>
<evidence type="ECO:0000313" key="4">
    <source>
        <dbReference type="EMBL" id="CAE6133778.1"/>
    </source>
</evidence>
<feature type="domain" description="UBX" evidence="3">
    <location>
        <begin position="24"/>
        <end position="102"/>
    </location>
</feature>
<dbReference type="InterPro" id="IPR029071">
    <property type="entry name" value="Ubiquitin-like_domsf"/>
</dbReference>
<name>A0A8S2AM14_ARAAE</name>
<evidence type="ECO:0000313" key="5">
    <source>
        <dbReference type="Proteomes" id="UP000682877"/>
    </source>
</evidence>
<keyword evidence="1" id="KW-0833">Ubl conjugation pathway</keyword>
<dbReference type="PROSITE" id="PS50033">
    <property type="entry name" value="UBX"/>
    <property type="match status" value="1"/>
</dbReference>
<dbReference type="InterPro" id="IPR050730">
    <property type="entry name" value="UBX_domain-protein"/>
</dbReference>
<dbReference type="Pfam" id="PF00789">
    <property type="entry name" value="UBX"/>
    <property type="match status" value="1"/>
</dbReference>
<dbReference type="FunFam" id="3.10.20.90:FF:000335">
    <property type="entry name" value="UBX domain-containing protein"/>
    <property type="match status" value="1"/>
</dbReference>
<dbReference type="EMBL" id="LR999456">
    <property type="protein sequence ID" value="CAE6133778.1"/>
    <property type="molecule type" value="Genomic_DNA"/>
</dbReference>
<dbReference type="GO" id="GO:0043130">
    <property type="term" value="F:ubiquitin binding"/>
    <property type="evidence" value="ECO:0007669"/>
    <property type="project" value="TreeGrafter"/>
</dbReference>
<accession>A0A8S2AM14</accession>
<dbReference type="CDD" id="cd01767">
    <property type="entry name" value="UBX"/>
    <property type="match status" value="1"/>
</dbReference>
<evidence type="ECO:0000256" key="1">
    <source>
        <dbReference type="ARBA" id="ARBA00022786"/>
    </source>
</evidence>
<dbReference type="InterPro" id="IPR001012">
    <property type="entry name" value="UBX_dom"/>
</dbReference>
<dbReference type="SMART" id="SM00166">
    <property type="entry name" value="UBX"/>
    <property type="match status" value="1"/>
</dbReference>
<dbReference type="Gene3D" id="3.10.20.90">
    <property type="entry name" value="Phosphatidylinositol 3-kinase Catalytic Subunit, Chain A, domain 1"/>
    <property type="match status" value="1"/>
</dbReference>
<dbReference type="SUPFAM" id="SSF54236">
    <property type="entry name" value="Ubiquitin-like"/>
    <property type="match status" value="1"/>
</dbReference>
<feature type="compositionally biased region" description="Basic and acidic residues" evidence="2">
    <location>
        <begin position="1"/>
        <end position="11"/>
    </location>
</feature>
<dbReference type="AlphaFoldDB" id="A0A8S2AM14"/>
<organism evidence="4 5">
    <name type="scientific">Arabidopsis arenosa</name>
    <name type="common">Sand rock-cress</name>
    <name type="synonym">Cardaminopsis arenosa</name>
    <dbReference type="NCBI Taxonomy" id="38785"/>
    <lineage>
        <taxon>Eukaryota</taxon>
        <taxon>Viridiplantae</taxon>
        <taxon>Streptophyta</taxon>
        <taxon>Embryophyta</taxon>
        <taxon>Tracheophyta</taxon>
        <taxon>Spermatophyta</taxon>
        <taxon>Magnoliopsida</taxon>
        <taxon>eudicotyledons</taxon>
        <taxon>Gunneridae</taxon>
        <taxon>Pentapetalae</taxon>
        <taxon>rosids</taxon>
        <taxon>malvids</taxon>
        <taxon>Brassicales</taxon>
        <taxon>Brassicaceae</taxon>
        <taxon>Camelineae</taxon>
        <taxon>Arabidopsis</taxon>
    </lineage>
</organism>
<dbReference type="PANTHER" id="PTHR23322">
    <property type="entry name" value="FAS-ASSOCIATED PROTEIN"/>
    <property type="match status" value="1"/>
</dbReference>
<reference evidence="4" key="1">
    <citation type="submission" date="2021-01" db="EMBL/GenBank/DDBJ databases">
        <authorList>
            <person name="Bezrukov I."/>
        </authorList>
    </citation>
    <scope>NUCLEOTIDE SEQUENCE</scope>
</reference>
<gene>
    <name evidence="4" type="ORF">AARE701A_LOCUS16731</name>
</gene>
<sequence length="106" mass="12155">MLLQELERQLGAKEASLPKEPQADEENAITLLIRMPDGTRRGRRFLRSDKLQSLFNFIDIARVVKPNTYRLVRPYPRHAFGDGESESTLNDLGLTSKQEALFLELI</sequence>
<dbReference type="PANTHER" id="PTHR23322:SF93">
    <property type="entry name" value="UBX DOMAIN-CONTAINING PROTEIN 8"/>
    <property type="match status" value="1"/>
</dbReference>
<protein>
    <recommendedName>
        <fullName evidence="3">UBX domain-containing protein</fullName>
    </recommendedName>
</protein>